<evidence type="ECO:0008006" key="7">
    <source>
        <dbReference type="Google" id="ProtNLM"/>
    </source>
</evidence>
<dbReference type="Pfam" id="PF02826">
    <property type="entry name" value="2-Hacid_dh_C"/>
    <property type="match status" value="1"/>
</dbReference>
<accession>A0A383BZG9</accession>
<reference evidence="6" key="1">
    <citation type="submission" date="2018-05" db="EMBL/GenBank/DDBJ databases">
        <authorList>
            <person name="Lanie J.A."/>
            <person name="Ng W.-L."/>
            <person name="Kazmierczak K.M."/>
            <person name="Andrzejewski T.M."/>
            <person name="Davidsen T.M."/>
            <person name="Wayne K.J."/>
            <person name="Tettelin H."/>
            <person name="Glass J.I."/>
            <person name="Rusch D."/>
            <person name="Podicherti R."/>
            <person name="Tsui H.-C.T."/>
            <person name="Winkler M.E."/>
        </authorList>
    </citation>
    <scope>NUCLEOTIDE SEQUENCE</scope>
</reference>
<dbReference type="Gene3D" id="3.40.50.720">
    <property type="entry name" value="NAD(P)-binding Rossmann-like Domain"/>
    <property type="match status" value="2"/>
</dbReference>
<dbReference type="InterPro" id="IPR006140">
    <property type="entry name" value="D-isomer_DH_NAD-bd"/>
</dbReference>
<feature type="non-terminal residue" evidence="6">
    <location>
        <position position="217"/>
    </location>
</feature>
<name>A0A383BZG9_9ZZZZ</name>
<keyword evidence="2" id="KW-0560">Oxidoreductase</keyword>
<evidence type="ECO:0000256" key="2">
    <source>
        <dbReference type="ARBA" id="ARBA00023002"/>
    </source>
</evidence>
<dbReference type="InterPro" id="IPR006139">
    <property type="entry name" value="D-isomer_2_OHA_DH_cat_dom"/>
</dbReference>
<evidence type="ECO:0000256" key="1">
    <source>
        <dbReference type="ARBA" id="ARBA00005854"/>
    </source>
</evidence>
<dbReference type="Pfam" id="PF00389">
    <property type="entry name" value="2-Hacid_dh"/>
    <property type="match status" value="1"/>
</dbReference>
<dbReference type="SUPFAM" id="SSF51735">
    <property type="entry name" value="NAD(P)-binding Rossmann-fold domains"/>
    <property type="match status" value="1"/>
</dbReference>
<evidence type="ECO:0000256" key="3">
    <source>
        <dbReference type="ARBA" id="ARBA00023027"/>
    </source>
</evidence>
<evidence type="ECO:0000259" key="5">
    <source>
        <dbReference type="Pfam" id="PF02826"/>
    </source>
</evidence>
<dbReference type="SUPFAM" id="SSF52283">
    <property type="entry name" value="Formate/glycerate dehydrogenase catalytic domain-like"/>
    <property type="match status" value="1"/>
</dbReference>
<feature type="domain" description="D-isomer specific 2-hydroxyacid dehydrogenase NAD-binding" evidence="5">
    <location>
        <begin position="116"/>
        <end position="216"/>
    </location>
</feature>
<dbReference type="EMBL" id="UINC01204109">
    <property type="protein sequence ID" value="SVE24685.1"/>
    <property type="molecule type" value="Genomic_DNA"/>
</dbReference>
<keyword evidence="3" id="KW-0520">NAD</keyword>
<feature type="domain" description="D-isomer specific 2-hydroxyacid dehydrogenase catalytic" evidence="4">
    <location>
        <begin position="51"/>
        <end position="112"/>
    </location>
</feature>
<evidence type="ECO:0000259" key="4">
    <source>
        <dbReference type="Pfam" id="PF00389"/>
    </source>
</evidence>
<gene>
    <name evidence="6" type="ORF">METZ01_LOCUS477539</name>
</gene>
<comment type="similarity">
    <text evidence="1">Belongs to the D-isomer specific 2-hydroxyacid dehydrogenase family.</text>
</comment>
<proteinExistence type="inferred from homology"/>
<sequence length="217" mass="23428">MSLFRVALGADFRDEQGNALYPDFDLTSLDAEPGLTWEYSSLGEEVQGTLIEEFDALVLLLPRFTGVSVPTGGRLSLVARFGVGYDTVDQQVCTKNGIVLTNTPDAVKRPVAVAIMTLMLALTGKLFAKDRITRGAVKTWSNRSGQMGIGLEGKTLGSLGFGNIAGEMFRLASGLGMRFIANDPYVDPGLNADLDVELVELDKLFREADILCVNCDL</sequence>
<dbReference type="AlphaFoldDB" id="A0A383BZG9"/>
<dbReference type="GO" id="GO:0016616">
    <property type="term" value="F:oxidoreductase activity, acting on the CH-OH group of donors, NAD or NADP as acceptor"/>
    <property type="evidence" value="ECO:0007669"/>
    <property type="project" value="InterPro"/>
</dbReference>
<dbReference type="GO" id="GO:0051287">
    <property type="term" value="F:NAD binding"/>
    <property type="evidence" value="ECO:0007669"/>
    <property type="project" value="InterPro"/>
</dbReference>
<dbReference type="InterPro" id="IPR050857">
    <property type="entry name" value="D-2-hydroxyacid_DH"/>
</dbReference>
<dbReference type="InterPro" id="IPR036291">
    <property type="entry name" value="NAD(P)-bd_dom_sf"/>
</dbReference>
<dbReference type="PANTHER" id="PTHR42789">
    <property type="entry name" value="D-ISOMER SPECIFIC 2-HYDROXYACID DEHYDROGENASE FAMILY PROTEIN (AFU_ORTHOLOGUE AFUA_6G10090)"/>
    <property type="match status" value="1"/>
</dbReference>
<dbReference type="PANTHER" id="PTHR42789:SF1">
    <property type="entry name" value="D-ISOMER SPECIFIC 2-HYDROXYACID DEHYDROGENASE FAMILY PROTEIN (AFU_ORTHOLOGUE AFUA_6G10090)"/>
    <property type="match status" value="1"/>
</dbReference>
<evidence type="ECO:0000313" key="6">
    <source>
        <dbReference type="EMBL" id="SVE24685.1"/>
    </source>
</evidence>
<organism evidence="6">
    <name type="scientific">marine metagenome</name>
    <dbReference type="NCBI Taxonomy" id="408172"/>
    <lineage>
        <taxon>unclassified sequences</taxon>
        <taxon>metagenomes</taxon>
        <taxon>ecological metagenomes</taxon>
    </lineage>
</organism>
<protein>
    <recommendedName>
        <fullName evidence="7">Dehydrogenase</fullName>
    </recommendedName>
</protein>